<dbReference type="OrthoDB" id="10252740at2759"/>
<dbReference type="SUPFAM" id="SSF53098">
    <property type="entry name" value="Ribonuclease H-like"/>
    <property type="match status" value="1"/>
</dbReference>
<dbReference type="InterPro" id="IPR003165">
    <property type="entry name" value="Piwi"/>
</dbReference>
<gene>
    <name evidence="2" type="ORF">DFL_003111</name>
</gene>
<organism evidence="2 3">
    <name type="scientific">Arthrobotrys flagrans</name>
    <name type="common">Nematode-trapping fungus</name>
    <name type="synonym">Trichothecium flagrans</name>
    <dbReference type="NCBI Taxonomy" id="97331"/>
    <lineage>
        <taxon>Eukaryota</taxon>
        <taxon>Fungi</taxon>
        <taxon>Dikarya</taxon>
        <taxon>Ascomycota</taxon>
        <taxon>Pezizomycotina</taxon>
        <taxon>Orbiliomycetes</taxon>
        <taxon>Orbiliales</taxon>
        <taxon>Orbiliaceae</taxon>
        <taxon>Arthrobotrys</taxon>
    </lineage>
</organism>
<dbReference type="PROSITE" id="PS50822">
    <property type="entry name" value="PIWI"/>
    <property type="match status" value="1"/>
</dbReference>
<feature type="domain" description="Piwi" evidence="1">
    <location>
        <begin position="420"/>
        <end position="723"/>
    </location>
</feature>
<proteinExistence type="predicted"/>
<dbReference type="Gene3D" id="3.40.50.2300">
    <property type="match status" value="1"/>
</dbReference>
<dbReference type="PANTHER" id="PTHR22891">
    <property type="entry name" value="EUKARYOTIC TRANSLATION INITIATION FACTOR 2C"/>
    <property type="match status" value="1"/>
</dbReference>
<dbReference type="Gene3D" id="3.30.420.10">
    <property type="entry name" value="Ribonuclease H-like superfamily/Ribonuclease H"/>
    <property type="match status" value="1"/>
</dbReference>
<reference evidence="2 3" key="1">
    <citation type="submission" date="2019-01" db="EMBL/GenBank/DDBJ databases">
        <title>Intercellular communication is required for trap formation in the nematode-trapping fungus Duddingtonia flagrans.</title>
        <authorList>
            <person name="Youssar L."/>
            <person name="Wernet V."/>
            <person name="Hensel N."/>
            <person name="Hildebrandt H.-G."/>
            <person name="Fischer R."/>
        </authorList>
    </citation>
    <scope>NUCLEOTIDE SEQUENCE [LARGE SCALE GENOMIC DNA]</scope>
    <source>
        <strain evidence="2 3">CBS H-5679</strain>
    </source>
</reference>
<dbReference type="AlphaFoldDB" id="A0A437ADS5"/>
<evidence type="ECO:0000313" key="3">
    <source>
        <dbReference type="Proteomes" id="UP000283090"/>
    </source>
</evidence>
<accession>A0A437ADS5</accession>
<dbReference type="STRING" id="97331.A0A437ADS5"/>
<dbReference type="InterPro" id="IPR012337">
    <property type="entry name" value="RNaseH-like_sf"/>
</dbReference>
<dbReference type="RefSeq" id="XP_067494491.1">
    <property type="nucleotide sequence ID" value="XM_067632002.1"/>
</dbReference>
<dbReference type="VEuPathDB" id="FungiDB:DFL_003111"/>
<dbReference type="InterPro" id="IPR036397">
    <property type="entry name" value="RNaseH_sf"/>
</dbReference>
<evidence type="ECO:0000313" key="2">
    <source>
        <dbReference type="EMBL" id="RVD88947.1"/>
    </source>
</evidence>
<dbReference type="GO" id="GO:0003676">
    <property type="term" value="F:nucleic acid binding"/>
    <property type="evidence" value="ECO:0007669"/>
    <property type="project" value="InterPro"/>
</dbReference>
<dbReference type="Proteomes" id="UP000283090">
    <property type="component" value="Unassembled WGS sequence"/>
</dbReference>
<comment type="caution">
    <text evidence="2">The sequence shown here is derived from an EMBL/GenBank/DDBJ whole genome shotgun (WGS) entry which is preliminary data.</text>
</comment>
<dbReference type="Pfam" id="PF02171">
    <property type="entry name" value="Piwi"/>
    <property type="match status" value="1"/>
</dbReference>
<dbReference type="SMART" id="SM00950">
    <property type="entry name" value="Piwi"/>
    <property type="match status" value="1"/>
</dbReference>
<protein>
    <recommendedName>
        <fullName evidence="1">Piwi domain-containing protein</fullName>
    </recommendedName>
</protein>
<sequence length="778" mass="86137">MTGSNRSRDMIDKFIRIQFPAQEEYICPDYGGYLYAPEDWTPGQQHFTYPANHELRGYTFTIKSRLLLNIEGYRNYVTASDALASAPLPSAHEETENSVILVGFQAVLMALNAIITRNPRLKNRQLIHEKGNTLYDSGGGVNLPRYPCNLNGLDVEYGGHILLGLHASVRPGSQRCLVNASKVTNVYYTIKPLAVTINLRPGSSPTGINLQNRLFTIGFPLRVPKVLLLSFKPQRGSTARCEFPVEWCSVAQGQKFQLRLKTSAVQAMIKAAQIPPIEYLSQLKSEFSSIFRGVQGNATLNRFGLDIGEDLLKVQARILTVPTVQLGGNKRADINPSDGVLNSKRQKFYCPASFPPMIVLQIINGYSANQCGEYGMNGSAKPIAALTLYLNDDNSDAGIKSIFEKEIANLKKGNPGRVHLVFCYLSKTDPKYYNAIKHAGDVLTGVLTICMSGNKIEGMSNSYGYFNTLALKVNLKCGGVNHSTQADPVLRRIFPGLEGNSVMLLGADVSHSGRRDLPSIAAIVGSYEPSHSRLNSKISFQTNNEMIERMKEGVEAHLESFCKKIKRLPRFIVMFRDGVSDSQYRQVLDSEVVAIDVILHKTKNTERPRLTVLVVGKRHHTRFFPSHLQNKWDKTPPGLVVDRAVTAIYENDFFLQAHGAIQGTPRPAHYFVIRDGMELSDSQIQELVFSWSFSLGRSFRSVSYAPPAYCADLACGRARAWIQHEVDEIRGGASPYLSSTGTSGSSTDVNAAAEANLRGIVSARGVLHKDLEDTMWHI</sequence>
<keyword evidence="3" id="KW-1185">Reference proteome</keyword>
<dbReference type="GeneID" id="93585422"/>
<name>A0A437ADS5_ARTFL</name>
<dbReference type="EMBL" id="SAEB01000003">
    <property type="protein sequence ID" value="RVD88947.1"/>
    <property type="molecule type" value="Genomic_DNA"/>
</dbReference>
<evidence type="ECO:0000259" key="1">
    <source>
        <dbReference type="PROSITE" id="PS50822"/>
    </source>
</evidence>
<dbReference type="InterPro" id="IPR036085">
    <property type="entry name" value="PAZ_dom_sf"/>
</dbReference>
<dbReference type="SUPFAM" id="SSF101690">
    <property type="entry name" value="PAZ domain"/>
    <property type="match status" value="1"/>
</dbReference>